<reference evidence="2 3" key="1">
    <citation type="submission" date="2019-03" db="EMBL/GenBank/DDBJ databases">
        <title>Draft Genome Sequence of Massilia arenosa sp. nov., a Novel Massilia Species Isolated from a Sandy-loam Maize Soil.</title>
        <authorList>
            <person name="Raths R."/>
            <person name="Peta V."/>
            <person name="Bucking H."/>
        </authorList>
    </citation>
    <scope>NUCLEOTIDE SEQUENCE [LARGE SCALE GENOMIC DNA]</scope>
    <source>
        <strain evidence="2 3">MC02</strain>
    </source>
</reference>
<name>A0A4Y9SF76_9BURK</name>
<comment type="caution">
    <text evidence="2">The sequence shown here is derived from an EMBL/GenBank/DDBJ whole genome shotgun (WGS) entry which is preliminary data.</text>
</comment>
<dbReference type="OrthoDB" id="8526020at2"/>
<keyword evidence="1" id="KW-0732">Signal</keyword>
<dbReference type="EMBL" id="SPVF01000159">
    <property type="protein sequence ID" value="TFW18603.1"/>
    <property type="molecule type" value="Genomic_DNA"/>
</dbReference>
<feature type="signal peptide" evidence="1">
    <location>
        <begin position="1"/>
        <end position="24"/>
    </location>
</feature>
<dbReference type="RefSeq" id="WP_135207627.1">
    <property type="nucleotide sequence ID" value="NZ_SPVF01000159.1"/>
</dbReference>
<sequence length="252" mass="27777">MSRQWTTAALAALVAMAVTMPAVAAPAGEHPSVKRPFNLPPSMDLSYHIDAKQRGFGLSGDAVVSWRLKGDSYTLTESTRASILGKILEHKSEGTIDSYGIAPHTFFEKRFRKAPATTTFNRESKTITFTEGDERYPIKGGEQDRSTASWQLLAVARAAPEKFTPGSEWTFFVAGRHDAEQWIFKVINQESVKTATGDVLAVHLAKAPPPDSKDQTVDLWLAPSLDWAPVRVRFTDANGDFVDQVLTKLTKK</sequence>
<organism evidence="2 3">
    <name type="scientific">Zemynaea arenosa</name>
    <dbReference type="NCBI Taxonomy" id="2561931"/>
    <lineage>
        <taxon>Bacteria</taxon>
        <taxon>Pseudomonadati</taxon>
        <taxon>Pseudomonadota</taxon>
        <taxon>Betaproteobacteria</taxon>
        <taxon>Burkholderiales</taxon>
        <taxon>Oxalobacteraceae</taxon>
        <taxon>Telluria group</taxon>
        <taxon>Zemynaea</taxon>
    </lineage>
</organism>
<protein>
    <submittedName>
        <fullName evidence="2">DUF3108 domain-containing protein</fullName>
    </submittedName>
</protein>
<keyword evidence="3" id="KW-1185">Reference proteome</keyword>
<gene>
    <name evidence="2" type="ORF">E4L96_12855</name>
</gene>
<dbReference type="InterPro" id="IPR021457">
    <property type="entry name" value="DUF3108"/>
</dbReference>
<dbReference type="Pfam" id="PF11306">
    <property type="entry name" value="DUF3108"/>
    <property type="match status" value="1"/>
</dbReference>
<proteinExistence type="predicted"/>
<feature type="chain" id="PRO_5021485213" evidence="1">
    <location>
        <begin position="25"/>
        <end position="252"/>
    </location>
</feature>
<dbReference type="Proteomes" id="UP000298438">
    <property type="component" value="Unassembled WGS sequence"/>
</dbReference>
<evidence type="ECO:0000313" key="3">
    <source>
        <dbReference type="Proteomes" id="UP000298438"/>
    </source>
</evidence>
<evidence type="ECO:0000313" key="2">
    <source>
        <dbReference type="EMBL" id="TFW18603.1"/>
    </source>
</evidence>
<evidence type="ECO:0000256" key="1">
    <source>
        <dbReference type="SAM" id="SignalP"/>
    </source>
</evidence>
<dbReference type="AlphaFoldDB" id="A0A4Y9SF76"/>
<accession>A0A4Y9SF76</accession>